<gene>
    <name evidence="3" type="ORF">GOODEAATRI_018304</name>
</gene>
<protein>
    <submittedName>
        <fullName evidence="3">Uncharacterized protein</fullName>
    </submittedName>
</protein>
<keyword evidence="2" id="KW-0812">Transmembrane</keyword>
<evidence type="ECO:0000313" key="4">
    <source>
        <dbReference type="Proteomes" id="UP001476798"/>
    </source>
</evidence>
<reference evidence="3 4" key="1">
    <citation type="submission" date="2021-06" db="EMBL/GenBank/DDBJ databases">
        <authorList>
            <person name="Palmer J.M."/>
        </authorList>
    </citation>
    <scope>NUCLEOTIDE SEQUENCE [LARGE SCALE GENOMIC DNA]</scope>
    <source>
        <strain evidence="3 4">GA_2019</strain>
        <tissue evidence="3">Muscle</tissue>
    </source>
</reference>
<comment type="caution">
    <text evidence="3">The sequence shown here is derived from an EMBL/GenBank/DDBJ whole genome shotgun (WGS) entry which is preliminary data.</text>
</comment>
<feature type="compositionally biased region" description="Basic and acidic residues" evidence="1">
    <location>
        <begin position="37"/>
        <end position="46"/>
    </location>
</feature>
<accession>A0ABV0MW52</accession>
<evidence type="ECO:0000256" key="2">
    <source>
        <dbReference type="SAM" id="Phobius"/>
    </source>
</evidence>
<feature type="transmembrane region" description="Helical" evidence="2">
    <location>
        <begin position="107"/>
        <end position="129"/>
    </location>
</feature>
<name>A0ABV0MW52_9TELE</name>
<keyword evidence="4" id="KW-1185">Reference proteome</keyword>
<keyword evidence="2" id="KW-0472">Membrane</keyword>
<proteinExistence type="predicted"/>
<keyword evidence="2" id="KW-1133">Transmembrane helix</keyword>
<feature type="region of interest" description="Disordered" evidence="1">
    <location>
        <begin position="1"/>
        <end position="46"/>
    </location>
</feature>
<organism evidence="3 4">
    <name type="scientific">Goodea atripinnis</name>
    <dbReference type="NCBI Taxonomy" id="208336"/>
    <lineage>
        <taxon>Eukaryota</taxon>
        <taxon>Metazoa</taxon>
        <taxon>Chordata</taxon>
        <taxon>Craniata</taxon>
        <taxon>Vertebrata</taxon>
        <taxon>Euteleostomi</taxon>
        <taxon>Actinopterygii</taxon>
        <taxon>Neopterygii</taxon>
        <taxon>Teleostei</taxon>
        <taxon>Neoteleostei</taxon>
        <taxon>Acanthomorphata</taxon>
        <taxon>Ovalentaria</taxon>
        <taxon>Atherinomorphae</taxon>
        <taxon>Cyprinodontiformes</taxon>
        <taxon>Goodeidae</taxon>
        <taxon>Goodea</taxon>
    </lineage>
</organism>
<feature type="compositionally biased region" description="Polar residues" evidence="1">
    <location>
        <begin position="11"/>
        <end position="36"/>
    </location>
</feature>
<sequence length="130" mass="14641">MSNGDRPAIISNINTPSAHQSTLNPERRTLSQTLLQKQKDRRSEMSEPTRLHVLFTKVHRGIISSHVNATVTPCTCRSLNVVLLSLSISEMVLEALQRREWNRTGKYLLFVVNLILTLCVSRCACVTPMP</sequence>
<dbReference type="EMBL" id="JAHRIO010011544">
    <property type="protein sequence ID" value="MEQ2162297.1"/>
    <property type="molecule type" value="Genomic_DNA"/>
</dbReference>
<dbReference type="Proteomes" id="UP001476798">
    <property type="component" value="Unassembled WGS sequence"/>
</dbReference>
<evidence type="ECO:0000256" key="1">
    <source>
        <dbReference type="SAM" id="MobiDB-lite"/>
    </source>
</evidence>
<evidence type="ECO:0000313" key="3">
    <source>
        <dbReference type="EMBL" id="MEQ2162297.1"/>
    </source>
</evidence>